<dbReference type="EMBL" id="JABEBT010000224">
    <property type="protein sequence ID" value="KAF7623571.1"/>
    <property type="molecule type" value="Genomic_DNA"/>
</dbReference>
<name>A0A8S9ZBB3_9BILA</name>
<dbReference type="AlphaFoldDB" id="A0A8S9ZBB3"/>
<reference evidence="1" key="1">
    <citation type="journal article" date="2020" name="Ecol. Evol.">
        <title>Genome structure and content of the rice root-knot nematode (Meloidogyne graminicola).</title>
        <authorList>
            <person name="Phan N.T."/>
            <person name="Danchin E.G.J."/>
            <person name="Klopp C."/>
            <person name="Perfus-Barbeoch L."/>
            <person name="Kozlowski D.K."/>
            <person name="Koutsovoulos G.D."/>
            <person name="Lopez-Roques C."/>
            <person name="Bouchez O."/>
            <person name="Zahm M."/>
            <person name="Besnard G."/>
            <person name="Bellafiore S."/>
        </authorList>
    </citation>
    <scope>NUCLEOTIDE SEQUENCE</scope>
    <source>
        <strain evidence="1">VN-18</strain>
    </source>
</reference>
<sequence>MSTKQHRLHPLLLHYNEKICLSTVSNIVTTSSCDLNQRRTFSESLKSPSYRIGLLRNVLTPHSRATLRSSSLLTPILIFVDPKTEIRMRLLHEF</sequence>
<dbReference type="Proteomes" id="UP000605970">
    <property type="component" value="Unassembled WGS sequence"/>
</dbReference>
<evidence type="ECO:0000313" key="2">
    <source>
        <dbReference type="Proteomes" id="UP000605970"/>
    </source>
</evidence>
<dbReference type="PROSITE" id="PS51257">
    <property type="entry name" value="PROKAR_LIPOPROTEIN"/>
    <property type="match status" value="1"/>
</dbReference>
<evidence type="ECO:0000313" key="1">
    <source>
        <dbReference type="EMBL" id="KAF7623571.1"/>
    </source>
</evidence>
<proteinExistence type="predicted"/>
<protein>
    <submittedName>
        <fullName evidence="1">Uncharacterized protein</fullName>
    </submittedName>
</protein>
<organism evidence="1 2">
    <name type="scientific">Meloidogyne graminicola</name>
    <dbReference type="NCBI Taxonomy" id="189291"/>
    <lineage>
        <taxon>Eukaryota</taxon>
        <taxon>Metazoa</taxon>
        <taxon>Ecdysozoa</taxon>
        <taxon>Nematoda</taxon>
        <taxon>Chromadorea</taxon>
        <taxon>Rhabditida</taxon>
        <taxon>Tylenchina</taxon>
        <taxon>Tylenchomorpha</taxon>
        <taxon>Tylenchoidea</taxon>
        <taxon>Meloidogynidae</taxon>
        <taxon>Meloidogyninae</taxon>
        <taxon>Meloidogyne</taxon>
    </lineage>
</organism>
<accession>A0A8S9ZBB3</accession>
<comment type="caution">
    <text evidence="1">The sequence shown here is derived from an EMBL/GenBank/DDBJ whole genome shotgun (WGS) entry which is preliminary data.</text>
</comment>
<gene>
    <name evidence="1" type="ORF">Mgra_00010128</name>
</gene>
<keyword evidence="2" id="KW-1185">Reference proteome</keyword>